<organism evidence="2 3">
    <name type="scientific">Leptobacterium flavescens</name>
    <dbReference type="NCBI Taxonomy" id="472055"/>
    <lineage>
        <taxon>Bacteria</taxon>
        <taxon>Pseudomonadati</taxon>
        <taxon>Bacteroidota</taxon>
        <taxon>Flavobacteriia</taxon>
        <taxon>Flavobacteriales</taxon>
        <taxon>Flavobacteriaceae</taxon>
        <taxon>Leptobacterium</taxon>
    </lineage>
</organism>
<feature type="domain" description="Cyclic nucleotide-binding" evidence="1">
    <location>
        <begin position="4"/>
        <end position="77"/>
    </location>
</feature>
<dbReference type="CDD" id="cd00038">
    <property type="entry name" value="CAP_ED"/>
    <property type="match status" value="1"/>
</dbReference>
<reference evidence="2 3" key="1">
    <citation type="submission" date="2020-01" db="EMBL/GenBank/DDBJ databases">
        <title>Leptobacterium flavescens.</title>
        <authorList>
            <person name="Wang G."/>
        </authorList>
    </citation>
    <scope>NUCLEOTIDE SEQUENCE [LARGE SCALE GENOMIC DNA]</scope>
    <source>
        <strain evidence="2 3">KCTC 22160</strain>
    </source>
</reference>
<name>A0A6P0UT37_9FLAO</name>
<protein>
    <submittedName>
        <fullName evidence="2">Cyclic nucleotide-binding domain-containing protein</fullName>
    </submittedName>
</protein>
<evidence type="ECO:0000259" key="1">
    <source>
        <dbReference type="Pfam" id="PF00027"/>
    </source>
</evidence>
<keyword evidence="3" id="KW-1185">Reference proteome</keyword>
<sequence length="157" mass="17753">MKTVEVKKGQILQHAGDTGSLVYEVVSGLLRSYTIDQKGKEHIFMFAPEGWIIADAVQTNEPCEFFIEALEDSTIIIRDKDLGQATSNIQAIAKRMLVLQRRVIMLMSYSGLQRYEHFIRTYPDLTQRVPQRMIASYLGITPEALSKAKGDKIRSSS</sequence>
<dbReference type="Pfam" id="PF00027">
    <property type="entry name" value="cNMP_binding"/>
    <property type="match status" value="1"/>
</dbReference>
<dbReference type="InterPro" id="IPR000595">
    <property type="entry name" value="cNMP-bd_dom"/>
</dbReference>
<dbReference type="InterPro" id="IPR018490">
    <property type="entry name" value="cNMP-bd_dom_sf"/>
</dbReference>
<evidence type="ECO:0000313" key="3">
    <source>
        <dbReference type="Proteomes" id="UP000468581"/>
    </source>
</evidence>
<comment type="caution">
    <text evidence="2">The sequence shown here is derived from an EMBL/GenBank/DDBJ whole genome shotgun (WGS) entry which is preliminary data.</text>
</comment>
<dbReference type="Gene3D" id="2.60.120.10">
    <property type="entry name" value="Jelly Rolls"/>
    <property type="match status" value="1"/>
</dbReference>
<dbReference type="EMBL" id="JAABOO010000004">
    <property type="protein sequence ID" value="NER14989.1"/>
    <property type="molecule type" value="Genomic_DNA"/>
</dbReference>
<dbReference type="InterPro" id="IPR014710">
    <property type="entry name" value="RmlC-like_jellyroll"/>
</dbReference>
<dbReference type="SUPFAM" id="SSF51206">
    <property type="entry name" value="cAMP-binding domain-like"/>
    <property type="match status" value="1"/>
</dbReference>
<dbReference type="Proteomes" id="UP000468581">
    <property type="component" value="Unassembled WGS sequence"/>
</dbReference>
<accession>A0A6P0UT37</accession>
<proteinExistence type="predicted"/>
<dbReference type="AlphaFoldDB" id="A0A6P0UT37"/>
<evidence type="ECO:0000313" key="2">
    <source>
        <dbReference type="EMBL" id="NER14989.1"/>
    </source>
</evidence>
<gene>
    <name evidence="2" type="ORF">GWK08_16155</name>
</gene>